<dbReference type="InterPro" id="IPR051689">
    <property type="entry name" value="Sterol_desaturase/TMEM195"/>
</dbReference>
<sequence length="314" mass="36051">MLEVFLAAIPFFLLSIALEAFVLAHHAREDRAGGAGGGGGGMLGYERRDTRTSLAMGAGHLVVLGAWKIVVLAVFAALYSLSPLRVPTDAWWGWVLLFFADDVAFYLHHRAHHRIRLFWAQHVVHHSSERYNLSTALRQDWTPFSTGIFWLWMPLAGFAPWTIFLAQSWSLLCQFGLHTETIRTLPRPIEWIFNTPSHHRVHHGSQQQYLDRNYGGILIVWDRLFGTFEPERERVRYGLTRNIDTFNPVRVAFHEYAAIWHDVRTATSWRARLGYAFRGPGWRPASRELSTEQERAVLDRCPPATPIQDDALTR</sequence>
<dbReference type="eggNOG" id="COG3000">
    <property type="taxonomic scope" value="Bacteria"/>
</dbReference>
<dbReference type="HOGENOM" id="CLU_033631_1_0_11"/>
<evidence type="ECO:0000256" key="1">
    <source>
        <dbReference type="ARBA" id="ARBA00004127"/>
    </source>
</evidence>
<feature type="transmembrane region" description="Helical" evidence="7">
    <location>
        <begin position="54"/>
        <end position="79"/>
    </location>
</feature>
<dbReference type="Proteomes" id="UP000008229">
    <property type="component" value="Chromosome"/>
</dbReference>
<dbReference type="STRING" id="469383.Cwoe_0281"/>
<evidence type="ECO:0000256" key="2">
    <source>
        <dbReference type="ARBA" id="ARBA00022692"/>
    </source>
</evidence>
<keyword evidence="2 7" id="KW-0812">Transmembrane</keyword>
<gene>
    <name evidence="9" type="ordered locus">Cwoe_0281</name>
</gene>
<protein>
    <submittedName>
        <fullName evidence="9">Fatty acid hydroxylase</fullName>
    </submittedName>
</protein>
<dbReference type="OrthoDB" id="9770329at2"/>
<feature type="transmembrane region" description="Helical" evidence="7">
    <location>
        <begin position="91"/>
        <end position="108"/>
    </location>
</feature>
<dbReference type="GO" id="GO:0008610">
    <property type="term" value="P:lipid biosynthetic process"/>
    <property type="evidence" value="ECO:0007669"/>
    <property type="project" value="InterPro"/>
</dbReference>
<keyword evidence="6 7" id="KW-0472">Membrane</keyword>
<reference evidence="10" key="2">
    <citation type="submission" date="2010-01" db="EMBL/GenBank/DDBJ databases">
        <title>The complete genome of Conexibacter woesei DSM 14684.</title>
        <authorList>
            <consortium name="US DOE Joint Genome Institute (JGI-PGF)"/>
            <person name="Lucas S."/>
            <person name="Copeland A."/>
            <person name="Lapidus A."/>
            <person name="Glavina del Rio T."/>
            <person name="Dalin E."/>
            <person name="Tice H."/>
            <person name="Bruce D."/>
            <person name="Goodwin L."/>
            <person name="Pitluck S."/>
            <person name="Kyrpides N."/>
            <person name="Mavromatis K."/>
            <person name="Ivanova N."/>
            <person name="Mikhailova N."/>
            <person name="Chertkov O."/>
            <person name="Brettin T."/>
            <person name="Detter J.C."/>
            <person name="Han C."/>
            <person name="Larimer F."/>
            <person name="Land M."/>
            <person name="Hauser L."/>
            <person name="Markowitz V."/>
            <person name="Cheng J.-F."/>
            <person name="Hugenholtz P."/>
            <person name="Woyke T."/>
            <person name="Wu D."/>
            <person name="Pukall R."/>
            <person name="Steenblock K."/>
            <person name="Schneider S."/>
            <person name="Klenk H.-P."/>
            <person name="Eisen J.A."/>
        </authorList>
    </citation>
    <scope>NUCLEOTIDE SEQUENCE [LARGE SCALE GENOMIC DNA]</scope>
    <source>
        <strain evidence="10">DSM 14684 / CIP 108061 / JCM 11494 / NBRC 100937 / ID131577</strain>
    </source>
</reference>
<evidence type="ECO:0000256" key="7">
    <source>
        <dbReference type="SAM" id="Phobius"/>
    </source>
</evidence>
<dbReference type="PANTHER" id="PTHR21624">
    <property type="entry name" value="STEROL DESATURASE-RELATED PROTEIN"/>
    <property type="match status" value="1"/>
</dbReference>
<evidence type="ECO:0000313" key="9">
    <source>
        <dbReference type="EMBL" id="ADB48717.1"/>
    </source>
</evidence>
<evidence type="ECO:0000259" key="8">
    <source>
        <dbReference type="Pfam" id="PF04116"/>
    </source>
</evidence>
<evidence type="ECO:0000256" key="4">
    <source>
        <dbReference type="ARBA" id="ARBA00023002"/>
    </source>
</evidence>
<keyword evidence="4" id="KW-0560">Oxidoreductase</keyword>
<dbReference type="GO" id="GO:0005506">
    <property type="term" value="F:iron ion binding"/>
    <property type="evidence" value="ECO:0007669"/>
    <property type="project" value="InterPro"/>
</dbReference>
<proteinExistence type="predicted"/>
<evidence type="ECO:0000256" key="6">
    <source>
        <dbReference type="ARBA" id="ARBA00023136"/>
    </source>
</evidence>
<name>D3F644_CONWI</name>
<dbReference type="GO" id="GO:0016020">
    <property type="term" value="C:membrane"/>
    <property type="evidence" value="ECO:0007669"/>
    <property type="project" value="GOC"/>
</dbReference>
<organism evidence="9 10">
    <name type="scientific">Conexibacter woesei (strain DSM 14684 / CCUG 47730 / CIP 108061 / JCM 11494 / NBRC 100937 / ID131577)</name>
    <dbReference type="NCBI Taxonomy" id="469383"/>
    <lineage>
        <taxon>Bacteria</taxon>
        <taxon>Bacillati</taxon>
        <taxon>Actinomycetota</taxon>
        <taxon>Thermoleophilia</taxon>
        <taxon>Solirubrobacterales</taxon>
        <taxon>Conexibacteraceae</taxon>
        <taxon>Conexibacter</taxon>
    </lineage>
</organism>
<evidence type="ECO:0000313" key="10">
    <source>
        <dbReference type="Proteomes" id="UP000008229"/>
    </source>
</evidence>
<dbReference type="GO" id="GO:0012505">
    <property type="term" value="C:endomembrane system"/>
    <property type="evidence" value="ECO:0007669"/>
    <property type="project" value="UniProtKB-SubCell"/>
</dbReference>
<dbReference type="AlphaFoldDB" id="D3F644"/>
<keyword evidence="5" id="KW-0443">Lipid metabolism</keyword>
<dbReference type="GO" id="GO:0006643">
    <property type="term" value="P:membrane lipid metabolic process"/>
    <property type="evidence" value="ECO:0007669"/>
    <property type="project" value="TreeGrafter"/>
</dbReference>
<dbReference type="EMBL" id="CP001854">
    <property type="protein sequence ID" value="ADB48717.1"/>
    <property type="molecule type" value="Genomic_DNA"/>
</dbReference>
<comment type="subcellular location">
    <subcellularLocation>
        <location evidence="1">Endomembrane system</location>
        <topology evidence="1">Multi-pass membrane protein</topology>
    </subcellularLocation>
</comment>
<evidence type="ECO:0000256" key="5">
    <source>
        <dbReference type="ARBA" id="ARBA00023098"/>
    </source>
</evidence>
<keyword evidence="3 7" id="KW-1133">Transmembrane helix</keyword>
<dbReference type="PANTHER" id="PTHR21624:SF1">
    <property type="entry name" value="ALKYLGLYCEROL MONOOXYGENASE"/>
    <property type="match status" value="1"/>
</dbReference>
<evidence type="ECO:0000256" key="3">
    <source>
        <dbReference type="ARBA" id="ARBA00022989"/>
    </source>
</evidence>
<dbReference type="KEGG" id="cwo:Cwoe_0281"/>
<feature type="transmembrane region" description="Helical" evidence="7">
    <location>
        <begin position="6"/>
        <end position="24"/>
    </location>
</feature>
<feature type="transmembrane region" description="Helical" evidence="7">
    <location>
        <begin position="148"/>
        <end position="169"/>
    </location>
</feature>
<feature type="domain" description="Fatty acid hydroxylase" evidence="8">
    <location>
        <begin position="94"/>
        <end position="227"/>
    </location>
</feature>
<dbReference type="GO" id="GO:0050479">
    <property type="term" value="F:glyceryl-ether monooxygenase activity"/>
    <property type="evidence" value="ECO:0007669"/>
    <property type="project" value="TreeGrafter"/>
</dbReference>
<dbReference type="RefSeq" id="WP_012931770.1">
    <property type="nucleotide sequence ID" value="NC_013739.1"/>
</dbReference>
<keyword evidence="10" id="KW-1185">Reference proteome</keyword>
<dbReference type="InterPro" id="IPR006694">
    <property type="entry name" value="Fatty_acid_hydroxylase"/>
</dbReference>
<reference evidence="9 10" key="1">
    <citation type="journal article" date="2010" name="Stand. Genomic Sci.">
        <title>Complete genome sequence of Conexibacter woesei type strain (ID131577).</title>
        <authorList>
            <person name="Pukall R."/>
            <person name="Lapidus A."/>
            <person name="Glavina Del Rio T."/>
            <person name="Copeland A."/>
            <person name="Tice H."/>
            <person name="Cheng J.-F."/>
            <person name="Lucas S."/>
            <person name="Chen F."/>
            <person name="Nolan M."/>
            <person name="Bruce D."/>
            <person name="Goodwin L."/>
            <person name="Pitluck S."/>
            <person name="Mavromatis K."/>
            <person name="Ivanova N."/>
            <person name="Ovchinnikova G."/>
            <person name="Pati A."/>
            <person name="Chen A."/>
            <person name="Palaniappan K."/>
            <person name="Land M."/>
            <person name="Hauser L."/>
            <person name="Chang Y.-J."/>
            <person name="Jeffries C.D."/>
            <person name="Chain P."/>
            <person name="Meincke L."/>
            <person name="Sims D."/>
            <person name="Brettin T."/>
            <person name="Detter J.C."/>
            <person name="Rohde M."/>
            <person name="Goeker M."/>
            <person name="Bristow J."/>
            <person name="Eisen J.A."/>
            <person name="Markowitz V."/>
            <person name="Kyrpides N.C."/>
            <person name="Klenk H.-P."/>
            <person name="Hugenholtz P."/>
        </authorList>
    </citation>
    <scope>NUCLEOTIDE SEQUENCE [LARGE SCALE GENOMIC DNA]</scope>
    <source>
        <strain evidence="10">DSM 14684 / CIP 108061 / JCM 11494 / NBRC 100937 / ID131577</strain>
    </source>
</reference>
<dbReference type="Pfam" id="PF04116">
    <property type="entry name" value="FA_hydroxylase"/>
    <property type="match status" value="1"/>
</dbReference>
<accession>D3F644</accession>